<reference evidence="1" key="1">
    <citation type="submission" date="2021-05" db="EMBL/GenBank/DDBJ databases">
        <authorList>
            <person name="Scholz U."/>
            <person name="Mascher M."/>
            <person name="Fiebig A."/>
        </authorList>
    </citation>
    <scope>NUCLEOTIDE SEQUENCE [LARGE SCALE GENOMIC DNA]</scope>
</reference>
<dbReference type="Proteomes" id="UP001732700">
    <property type="component" value="Chromosome 4C"/>
</dbReference>
<evidence type="ECO:0000313" key="1">
    <source>
        <dbReference type="EnsemblPlants" id="AVESA.00010b.r2.4CG1264550.1.CDS.1"/>
    </source>
</evidence>
<proteinExistence type="predicted"/>
<keyword evidence="2" id="KW-1185">Reference proteome</keyword>
<accession>A0ACD5WPQ1</accession>
<organism evidence="1 2">
    <name type="scientific">Avena sativa</name>
    <name type="common">Oat</name>
    <dbReference type="NCBI Taxonomy" id="4498"/>
    <lineage>
        <taxon>Eukaryota</taxon>
        <taxon>Viridiplantae</taxon>
        <taxon>Streptophyta</taxon>
        <taxon>Embryophyta</taxon>
        <taxon>Tracheophyta</taxon>
        <taxon>Spermatophyta</taxon>
        <taxon>Magnoliopsida</taxon>
        <taxon>Liliopsida</taxon>
        <taxon>Poales</taxon>
        <taxon>Poaceae</taxon>
        <taxon>BOP clade</taxon>
        <taxon>Pooideae</taxon>
        <taxon>Poodae</taxon>
        <taxon>Poeae</taxon>
        <taxon>Poeae Chloroplast Group 1 (Aveneae type)</taxon>
        <taxon>Aveninae</taxon>
        <taxon>Avena</taxon>
    </lineage>
</organism>
<evidence type="ECO:0000313" key="2">
    <source>
        <dbReference type="Proteomes" id="UP001732700"/>
    </source>
</evidence>
<name>A0ACD5WPQ1_AVESA</name>
<sequence length="157" mass="17680">MDSPSSVTSNPFATSSSPVTLPAATIQLINIKQHVPVVLDLTQPNYSTWSTFFMVAFRKFGVQDHIDGTVDARHRQYDAEWIQIDYSIVSWLYTSVSQEIVDIILKPDDTAFGVWTAIHNIFLGNRNQRAVYALQEFHNLYQGDTSITAYFGLSISS</sequence>
<reference evidence="1" key="2">
    <citation type="submission" date="2025-09" db="UniProtKB">
        <authorList>
            <consortium name="EnsemblPlants"/>
        </authorList>
    </citation>
    <scope>IDENTIFICATION</scope>
</reference>
<protein>
    <submittedName>
        <fullName evidence="1">Uncharacterized protein</fullName>
    </submittedName>
</protein>
<dbReference type="EnsemblPlants" id="AVESA.00010b.r2.4CG1264550.1">
    <property type="protein sequence ID" value="AVESA.00010b.r2.4CG1264550.1.CDS.1"/>
    <property type="gene ID" value="AVESA.00010b.r2.4CG1264550"/>
</dbReference>